<organism evidence="1 2">
    <name type="scientific">Ixodes persulcatus</name>
    <name type="common">Taiga tick</name>
    <dbReference type="NCBI Taxonomy" id="34615"/>
    <lineage>
        <taxon>Eukaryota</taxon>
        <taxon>Metazoa</taxon>
        <taxon>Ecdysozoa</taxon>
        <taxon>Arthropoda</taxon>
        <taxon>Chelicerata</taxon>
        <taxon>Arachnida</taxon>
        <taxon>Acari</taxon>
        <taxon>Parasitiformes</taxon>
        <taxon>Ixodida</taxon>
        <taxon>Ixodoidea</taxon>
        <taxon>Ixodidae</taxon>
        <taxon>Ixodinae</taxon>
        <taxon>Ixodes</taxon>
    </lineage>
</organism>
<comment type="caution">
    <text evidence="1">The sequence shown here is derived from an EMBL/GenBank/DDBJ whole genome shotgun (WGS) entry which is preliminary data.</text>
</comment>
<gene>
    <name evidence="1" type="ORF">HPB47_007767</name>
</gene>
<reference evidence="1 2" key="1">
    <citation type="journal article" date="2020" name="Cell">
        <title>Large-Scale Comparative Analyses of Tick Genomes Elucidate Their Genetic Diversity and Vector Capacities.</title>
        <authorList>
            <consortium name="Tick Genome and Microbiome Consortium (TIGMIC)"/>
            <person name="Jia N."/>
            <person name="Wang J."/>
            <person name="Shi W."/>
            <person name="Du L."/>
            <person name="Sun Y."/>
            <person name="Zhan W."/>
            <person name="Jiang J.F."/>
            <person name="Wang Q."/>
            <person name="Zhang B."/>
            <person name="Ji P."/>
            <person name="Bell-Sakyi L."/>
            <person name="Cui X.M."/>
            <person name="Yuan T.T."/>
            <person name="Jiang B.G."/>
            <person name="Yang W.F."/>
            <person name="Lam T.T."/>
            <person name="Chang Q.C."/>
            <person name="Ding S.J."/>
            <person name="Wang X.J."/>
            <person name="Zhu J.G."/>
            <person name="Ruan X.D."/>
            <person name="Zhao L."/>
            <person name="Wei J.T."/>
            <person name="Ye R.Z."/>
            <person name="Que T.C."/>
            <person name="Du C.H."/>
            <person name="Zhou Y.H."/>
            <person name="Cheng J.X."/>
            <person name="Dai P.F."/>
            <person name="Guo W.B."/>
            <person name="Han X.H."/>
            <person name="Huang E.J."/>
            <person name="Li L.F."/>
            <person name="Wei W."/>
            <person name="Gao Y.C."/>
            <person name="Liu J.Z."/>
            <person name="Shao H.Z."/>
            <person name="Wang X."/>
            <person name="Wang C.C."/>
            <person name="Yang T.C."/>
            <person name="Huo Q.B."/>
            <person name="Li W."/>
            <person name="Chen H.Y."/>
            <person name="Chen S.E."/>
            <person name="Zhou L.G."/>
            <person name="Ni X.B."/>
            <person name="Tian J.H."/>
            <person name="Sheng Y."/>
            <person name="Liu T."/>
            <person name="Pan Y.S."/>
            <person name="Xia L.Y."/>
            <person name="Li J."/>
            <person name="Zhao F."/>
            <person name="Cao W.C."/>
        </authorList>
    </citation>
    <scope>NUCLEOTIDE SEQUENCE [LARGE SCALE GENOMIC DNA]</scope>
    <source>
        <strain evidence="1">Iper-2018</strain>
    </source>
</reference>
<dbReference type="EMBL" id="JABSTQ010011114">
    <property type="protein sequence ID" value="KAG0415068.1"/>
    <property type="molecule type" value="Genomic_DNA"/>
</dbReference>
<evidence type="ECO:0000313" key="1">
    <source>
        <dbReference type="EMBL" id="KAG0415068.1"/>
    </source>
</evidence>
<accession>A0AC60P6J3</accession>
<dbReference type="Proteomes" id="UP000805193">
    <property type="component" value="Unassembled WGS sequence"/>
</dbReference>
<protein>
    <submittedName>
        <fullName evidence="1">Uncharacterized protein</fullName>
    </submittedName>
</protein>
<evidence type="ECO:0000313" key="2">
    <source>
        <dbReference type="Proteomes" id="UP000805193"/>
    </source>
</evidence>
<sequence length="160" mass="17811">MDLPRQPEDEIPRTGGAIAPRPVPDSIDPNIRTDTSSAIEALLDAHHQRTAQELRHRDAVLLEDVLSTMVPGPFGQVDSGASTSGASTSGTKKKGARVHWSESETWALIRLWEDNIGELRRQRRNAGVYEIIRIGLESVSIPKTQQQVHDKIDNLNQTYR</sequence>
<proteinExistence type="predicted"/>
<name>A0AC60P6J3_IXOPE</name>
<keyword evidence="2" id="KW-1185">Reference proteome</keyword>